<dbReference type="EMBL" id="LGKO01000002">
    <property type="protein sequence ID" value="KPL84154.1"/>
    <property type="molecule type" value="Genomic_DNA"/>
</dbReference>
<accession>A0A0N8GQN0</accession>
<evidence type="ECO:0000256" key="1">
    <source>
        <dbReference type="ARBA" id="ARBA00022500"/>
    </source>
</evidence>
<dbReference type="PANTHER" id="PTHR39452">
    <property type="entry name" value="CHEY-P PHOSPHATASE CHEX"/>
    <property type="match status" value="1"/>
</dbReference>
<dbReference type="CDD" id="cd17906">
    <property type="entry name" value="CheX"/>
    <property type="match status" value="1"/>
</dbReference>
<dbReference type="GO" id="GO:0006935">
    <property type="term" value="P:chemotaxis"/>
    <property type="evidence" value="ECO:0007669"/>
    <property type="project" value="UniProtKB-KW"/>
</dbReference>
<keyword evidence="4" id="KW-1185">Reference proteome</keyword>
<sequence>MNVNFLNPFVEAANEVLMAEMNVSTSRGPLSLHKSALTTDDVTVLISLVDQLQGVVLYGLSYDTALKFVSLMMGQEFREFDNLAQSGIAELGNVITGRATIKLAEAGYRTNISPPTLVSGRGVQISTLDFPRLVVPLQTSLGDLTVHLAVREASPDTRGGNFIPLAVNGAGQ</sequence>
<dbReference type="SUPFAM" id="SSF103039">
    <property type="entry name" value="CheC-like"/>
    <property type="match status" value="1"/>
</dbReference>
<reference evidence="3 4" key="1">
    <citation type="submission" date="2015-07" db="EMBL/GenBank/DDBJ databases">
        <title>Whole genome sequence of Thermanaerothrix daxensis DSM 23592.</title>
        <authorList>
            <person name="Hemp J."/>
            <person name="Ward L.M."/>
            <person name="Pace L.A."/>
            <person name="Fischer W.W."/>
        </authorList>
    </citation>
    <scope>NUCLEOTIDE SEQUENCE [LARGE SCALE GENOMIC DNA]</scope>
    <source>
        <strain evidence="3 4">GNS-1</strain>
    </source>
</reference>
<dbReference type="OrthoDB" id="9790435at2"/>
<dbReference type="InterPro" id="IPR028976">
    <property type="entry name" value="CheC-like_sf"/>
</dbReference>
<evidence type="ECO:0000313" key="4">
    <source>
        <dbReference type="Proteomes" id="UP000050544"/>
    </source>
</evidence>
<dbReference type="InterPro" id="IPR038756">
    <property type="entry name" value="CheX-like"/>
</dbReference>
<comment type="caution">
    <text evidence="3">The sequence shown here is derived from an EMBL/GenBank/DDBJ whole genome shotgun (WGS) entry which is preliminary data.</text>
</comment>
<dbReference type="Proteomes" id="UP000050544">
    <property type="component" value="Unassembled WGS sequence"/>
</dbReference>
<protein>
    <recommendedName>
        <fullName evidence="2">Chemotaxis phosphatase CheX-like domain-containing protein</fullName>
    </recommendedName>
</protein>
<dbReference type="RefSeq" id="WP_054520612.1">
    <property type="nucleotide sequence ID" value="NZ_LGKO01000002.1"/>
</dbReference>
<evidence type="ECO:0000259" key="2">
    <source>
        <dbReference type="Pfam" id="PF13690"/>
    </source>
</evidence>
<feature type="domain" description="Chemotaxis phosphatase CheX-like" evidence="2">
    <location>
        <begin position="42"/>
        <end position="137"/>
    </location>
</feature>
<dbReference type="PANTHER" id="PTHR39452:SF1">
    <property type="entry name" value="CHEY-P PHOSPHATASE CHEX"/>
    <property type="match status" value="1"/>
</dbReference>
<evidence type="ECO:0000313" key="3">
    <source>
        <dbReference type="EMBL" id="KPL84154.1"/>
    </source>
</evidence>
<keyword evidence="1" id="KW-0145">Chemotaxis</keyword>
<gene>
    <name evidence="3" type="ORF">SE15_03010</name>
</gene>
<dbReference type="STRING" id="869279.SE15_03010"/>
<dbReference type="Pfam" id="PF13690">
    <property type="entry name" value="CheX"/>
    <property type="match status" value="1"/>
</dbReference>
<dbReference type="InterPro" id="IPR028051">
    <property type="entry name" value="CheX-like_dom"/>
</dbReference>
<proteinExistence type="predicted"/>
<organism evidence="3 4">
    <name type="scientific">Thermanaerothrix daxensis</name>
    <dbReference type="NCBI Taxonomy" id="869279"/>
    <lineage>
        <taxon>Bacteria</taxon>
        <taxon>Bacillati</taxon>
        <taxon>Chloroflexota</taxon>
        <taxon>Anaerolineae</taxon>
        <taxon>Anaerolineales</taxon>
        <taxon>Anaerolineaceae</taxon>
        <taxon>Thermanaerothrix</taxon>
    </lineage>
</organism>
<name>A0A0N8GQN0_9CHLR</name>
<dbReference type="AlphaFoldDB" id="A0A0N8GQN0"/>
<dbReference type="Gene3D" id="3.40.1550.10">
    <property type="entry name" value="CheC-like"/>
    <property type="match status" value="1"/>
</dbReference>